<dbReference type="EMBL" id="CM047587">
    <property type="protein sequence ID" value="KAI9908748.1"/>
    <property type="molecule type" value="Genomic_DNA"/>
</dbReference>
<accession>A0ACC0VSP3</accession>
<reference evidence="1 2" key="1">
    <citation type="journal article" date="2022" name="bioRxiv">
        <title>The genome of the oomycete Peronosclerospora sorghi, a cosmopolitan pathogen of maize and sorghum, is inflated with dispersed pseudogenes.</title>
        <authorList>
            <person name="Fletcher K."/>
            <person name="Martin F."/>
            <person name="Isakeit T."/>
            <person name="Cavanaugh K."/>
            <person name="Magill C."/>
            <person name="Michelmore R."/>
        </authorList>
    </citation>
    <scope>NUCLEOTIDE SEQUENCE [LARGE SCALE GENOMIC DNA]</scope>
    <source>
        <strain evidence="1">P6</strain>
    </source>
</reference>
<evidence type="ECO:0000313" key="2">
    <source>
        <dbReference type="Proteomes" id="UP001163321"/>
    </source>
</evidence>
<name>A0ACC0VSP3_9STRA</name>
<comment type="caution">
    <text evidence="1">The sequence shown here is derived from an EMBL/GenBank/DDBJ whole genome shotgun (WGS) entry which is preliminary data.</text>
</comment>
<organism evidence="1 2">
    <name type="scientific">Peronosclerospora sorghi</name>
    <dbReference type="NCBI Taxonomy" id="230839"/>
    <lineage>
        <taxon>Eukaryota</taxon>
        <taxon>Sar</taxon>
        <taxon>Stramenopiles</taxon>
        <taxon>Oomycota</taxon>
        <taxon>Peronosporomycetes</taxon>
        <taxon>Peronosporales</taxon>
        <taxon>Peronosporaceae</taxon>
        <taxon>Peronosclerospora</taxon>
    </lineage>
</organism>
<evidence type="ECO:0000313" key="1">
    <source>
        <dbReference type="EMBL" id="KAI9908748.1"/>
    </source>
</evidence>
<dbReference type="Proteomes" id="UP001163321">
    <property type="component" value="Chromosome 8"/>
</dbReference>
<sequence length="446" mass="51271">MRSYWIIPIVAVFVCVSTVLEALDAETQGRNDPPQRLSYANNANDKVPTRLVRTTDDEERGPFKTSTMKSAISKLRDFLHLKLGRLFIKPESVFKRFQVGQVGDLRSDSDRVRLALATLQRSEMKRLIKLFALQKKSLIQAFTKYYGDDIMAEALVLARESGKERTKDIAKKLSIELMEQWQKSGESNLSIFKLLKIHDNALLSRNIGSPKLKMLYDFIELENGKSSGKVWIETLIKGFQGEDKFALLIAESKSNPSLSESEVRIVEKLETEYFKTLLSMQNFNANDLFTRLKLKEEGVRALISRKLELLNKFIKQYNLENPGRRAYLLRVLKNGFGGYGKFAVLIAMAQKSPSTILQEKGAALEESLFRRMWMKRMDPDAFKKKLWKVDNRETELASAIWKRYMIFWVKCQMKMPGPNSESAPLVRKVGSKSIRHYILSKKSKSD</sequence>
<proteinExistence type="predicted"/>
<keyword evidence="2" id="KW-1185">Reference proteome</keyword>
<protein>
    <submittedName>
        <fullName evidence="1">Uncharacterized protein</fullName>
    </submittedName>
</protein>
<gene>
    <name evidence="1" type="ORF">PsorP6_016250</name>
</gene>